<protein>
    <submittedName>
        <fullName evidence="1">Dehydrogenase/reductase SDR family member 1</fullName>
    </submittedName>
</protein>
<dbReference type="Gene3D" id="3.40.50.720">
    <property type="entry name" value="NAD(P)-binding Rossmann-like Domain"/>
    <property type="match status" value="1"/>
</dbReference>
<sequence length="231" mass="25638">LILICNVSVHVSPNIWLQELADNIGKPFWEEDPKLWDDVNVVGLKNNYFCSVYAARMMVPQKNGLIINISSLGAVRYMFNVCYGVGKCAVDRMSADMAIELRDHNVTVISLWPGIVKTELFGSFIGSGKFDSIKDAELLKSLPQETPEFSGKAVIALATDPQRAKKTGKAILAADVGVDYKFKDIDGSEPGSLRAVKSWFSATGYQTLAYYTPSWLRVPTWVMTFLSSRLQ</sequence>
<accession>A0A0N4VFX5</accession>
<dbReference type="SUPFAM" id="SSF51735">
    <property type="entry name" value="NAD(P)-binding Rossmann-fold domains"/>
    <property type="match status" value="1"/>
</dbReference>
<name>A0A0N4VFX5_ENTVE</name>
<dbReference type="InterPro" id="IPR002347">
    <property type="entry name" value="SDR_fam"/>
</dbReference>
<dbReference type="InterPro" id="IPR036291">
    <property type="entry name" value="NAD(P)-bd_dom_sf"/>
</dbReference>
<dbReference type="WBParaSite" id="EVEC_0000965601-mRNA-1">
    <property type="protein sequence ID" value="EVEC_0000965601-mRNA-1"/>
    <property type="gene ID" value="EVEC_0000965601"/>
</dbReference>
<dbReference type="PRINTS" id="PR00081">
    <property type="entry name" value="GDHRDH"/>
</dbReference>
<proteinExistence type="predicted"/>
<dbReference type="Pfam" id="PF00106">
    <property type="entry name" value="adh_short"/>
    <property type="match status" value="1"/>
</dbReference>
<dbReference type="PANTHER" id="PTHR44147:SF2">
    <property type="entry name" value="DEHYDROGENASE_REDUCTASE SDR FAMILY MEMBER 1"/>
    <property type="match status" value="1"/>
</dbReference>
<dbReference type="AlphaFoldDB" id="A0A0N4VFX5"/>
<reference evidence="1" key="1">
    <citation type="submission" date="2017-02" db="UniProtKB">
        <authorList>
            <consortium name="WormBaseParasite"/>
        </authorList>
    </citation>
    <scope>IDENTIFICATION</scope>
</reference>
<organism evidence="1">
    <name type="scientific">Enterobius vermicularis</name>
    <name type="common">Human pinworm</name>
    <dbReference type="NCBI Taxonomy" id="51028"/>
    <lineage>
        <taxon>Eukaryota</taxon>
        <taxon>Metazoa</taxon>
        <taxon>Ecdysozoa</taxon>
        <taxon>Nematoda</taxon>
        <taxon>Chromadorea</taxon>
        <taxon>Rhabditida</taxon>
        <taxon>Spirurina</taxon>
        <taxon>Oxyuridomorpha</taxon>
        <taxon>Oxyuroidea</taxon>
        <taxon>Oxyuridae</taxon>
        <taxon>Enterobius</taxon>
    </lineage>
</organism>
<dbReference type="PANTHER" id="PTHR44147">
    <property type="entry name" value="DEHYDROGENASE/REDUCTASE SDR FAMILY MEMBER 1"/>
    <property type="match status" value="1"/>
</dbReference>
<evidence type="ECO:0000313" key="1">
    <source>
        <dbReference type="WBParaSite" id="EVEC_0000965601-mRNA-1"/>
    </source>
</evidence>